<comment type="caution">
    <text evidence="1">The sequence shown here is derived from an EMBL/GenBank/DDBJ whole genome shotgun (WGS) entry which is preliminary data.</text>
</comment>
<name>A0ABD0M3I0_9CAEN</name>
<proteinExistence type="predicted"/>
<gene>
    <name evidence="1" type="ORF">BaRGS_00002349</name>
</gene>
<dbReference type="AlphaFoldDB" id="A0ABD0M3I0"/>
<accession>A0ABD0M3I0</accession>
<dbReference type="EMBL" id="JACVVK020000007">
    <property type="protein sequence ID" value="KAK7506237.1"/>
    <property type="molecule type" value="Genomic_DNA"/>
</dbReference>
<evidence type="ECO:0000313" key="1">
    <source>
        <dbReference type="EMBL" id="KAK7506237.1"/>
    </source>
</evidence>
<dbReference type="Proteomes" id="UP001519460">
    <property type="component" value="Unassembled WGS sequence"/>
</dbReference>
<organism evidence="1 2">
    <name type="scientific">Batillaria attramentaria</name>
    <dbReference type="NCBI Taxonomy" id="370345"/>
    <lineage>
        <taxon>Eukaryota</taxon>
        <taxon>Metazoa</taxon>
        <taxon>Spiralia</taxon>
        <taxon>Lophotrochozoa</taxon>
        <taxon>Mollusca</taxon>
        <taxon>Gastropoda</taxon>
        <taxon>Caenogastropoda</taxon>
        <taxon>Sorbeoconcha</taxon>
        <taxon>Cerithioidea</taxon>
        <taxon>Batillariidae</taxon>
        <taxon>Batillaria</taxon>
    </lineage>
</organism>
<reference evidence="1 2" key="1">
    <citation type="journal article" date="2023" name="Sci. Data">
        <title>Genome assembly of the Korean intertidal mud-creeper Batillaria attramentaria.</title>
        <authorList>
            <person name="Patra A.K."/>
            <person name="Ho P.T."/>
            <person name="Jun S."/>
            <person name="Lee S.J."/>
            <person name="Kim Y."/>
            <person name="Won Y.J."/>
        </authorList>
    </citation>
    <scope>NUCLEOTIDE SEQUENCE [LARGE SCALE GENOMIC DNA]</scope>
    <source>
        <strain evidence="1">Wonlab-2016</strain>
    </source>
</reference>
<sequence>MGAGSVVTCLQLVKAEKDEELIEQTRQRVRVANGTVEYDRTCIMHVSILTDYDCVRRYGPSCTLADVKRSFGEDTEVEQFDVLYAVF</sequence>
<keyword evidence="2" id="KW-1185">Reference proteome</keyword>
<evidence type="ECO:0000313" key="2">
    <source>
        <dbReference type="Proteomes" id="UP001519460"/>
    </source>
</evidence>
<protein>
    <submittedName>
        <fullName evidence="1">Uncharacterized protein</fullName>
    </submittedName>
</protein>